<organism evidence="2 3">
    <name type="scientific">Polychaeton citri CBS 116435</name>
    <dbReference type="NCBI Taxonomy" id="1314669"/>
    <lineage>
        <taxon>Eukaryota</taxon>
        <taxon>Fungi</taxon>
        <taxon>Dikarya</taxon>
        <taxon>Ascomycota</taxon>
        <taxon>Pezizomycotina</taxon>
        <taxon>Dothideomycetes</taxon>
        <taxon>Dothideomycetidae</taxon>
        <taxon>Capnodiales</taxon>
        <taxon>Capnodiaceae</taxon>
        <taxon>Polychaeton</taxon>
    </lineage>
</organism>
<dbReference type="SUPFAM" id="SSF51735">
    <property type="entry name" value="NAD(P)-binding Rossmann-fold domains"/>
    <property type="match status" value="1"/>
</dbReference>
<dbReference type="PANTHER" id="PTHR15020">
    <property type="entry name" value="FLAVIN REDUCTASE-RELATED"/>
    <property type="match status" value="1"/>
</dbReference>
<accession>A0A9P4UI07</accession>
<protein>
    <recommendedName>
        <fullName evidence="4">NAD(P)-binding domain-containing protein</fullName>
    </recommendedName>
</protein>
<sequence length="277" mass="29918">MATQQQPTYAILGATGNVGSSLISVLTSPNPGTPNNKQPNLNILVRSERKLLSQHPSLSSNPTTRIYTLPSSNLATSASLATLTDALKDATVAFLCIAVNENIPGVSIAQDTAAAVLTCLRDIRSSYPEAKLPRLIVLSSSSVSEKLNASVPWVGRQIIHIAASYVYEDLTKAELLLRAESGWVETAFVKPGGLVHDERKGHALSTERQQTFLSFLDLAAGMVEIAGLERTKWDGVDVAVLPTASDVKIEWGVIYFVVKGTLCHFFPWGYALLWSKL</sequence>
<reference evidence="2" key="1">
    <citation type="journal article" date="2020" name="Stud. Mycol.">
        <title>101 Dothideomycetes genomes: a test case for predicting lifestyles and emergence of pathogens.</title>
        <authorList>
            <person name="Haridas S."/>
            <person name="Albert R."/>
            <person name="Binder M."/>
            <person name="Bloem J."/>
            <person name="Labutti K."/>
            <person name="Salamov A."/>
            <person name="Andreopoulos B."/>
            <person name="Baker S."/>
            <person name="Barry K."/>
            <person name="Bills G."/>
            <person name="Bluhm B."/>
            <person name="Cannon C."/>
            <person name="Castanera R."/>
            <person name="Culley D."/>
            <person name="Daum C."/>
            <person name="Ezra D."/>
            <person name="Gonzalez J."/>
            <person name="Henrissat B."/>
            <person name="Kuo A."/>
            <person name="Liang C."/>
            <person name="Lipzen A."/>
            <person name="Lutzoni F."/>
            <person name="Magnuson J."/>
            <person name="Mondo S."/>
            <person name="Nolan M."/>
            <person name="Ohm R."/>
            <person name="Pangilinan J."/>
            <person name="Park H.-J."/>
            <person name="Ramirez L."/>
            <person name="Alfaro M."/>
            <person name="Sun H."/>
            <person name="Tritt A."/>
            <person name="Yoshinaga Y."/>
            <person name="Zwiers L.-H."/>
            <person name="Turgeon B."/>
            <person name="Goodwin S."/>
            <person name="Spatafora J."/>
            <person name="Crous P."/>
            <person name="Grigoriev I."/>
        </authorList>
    </citation>
    <scope>NUCLEOTIDE SEQUENCE</scope>
    <source>
        <strain evidence="2">CBS 116435</strain>
    </source>
</reference>
<evidence type="ECO:0000256" key="1">
    <source>
        <dbReference type="ARBA" id="ARBA00038376"/>
    </source>
</evidence>
<evidence type="ECO:0000313" key="3">
    <source>
        <dbReference type="Proteomes" id="UP000799441"/>
    </source>
</evidence>
<evidence type="ECO:0008006" key="4">
    <source>
        <dbReference type="Google" id="ProtNLM"/>
    </source>
</evidence>
<name>A0A9P4UI07_9PEZI</name>
<dbReference type="OrthoDB" id="10254221at2759"/>
<evidence type="ECO:0000313" key="2">
    <source>
        <dbReference type="EMBL" id="KAF2716337.1"/>
    </source>
</evidence>
<dbReference type="AlphaFoldDB" id="A0A9P4UI07"/>
<dbReference type="Proteomes" id="UP000799441">
    <property type="component" value="Unassembled WGS sequence"/>
</dbReference>
<comment type="caution">
    <text evidence="2">The sequence shown here is derived from an EMBL/GenBank/DDBJ whole genome shotgun (WGS) entry which is preliminary data.</text>
</comment>
<gene>
    <name evidence="2" type="ORF">K431DRAFT_235581</name>
</gene>
<dbReference type="PANTHER" id="PTHR15020:SF50">
    <property type="entry name" value="UPF0659 PROTEIN YMR090W"/>
    <property type="match status" value="1"/>
</dbReference>
<proteinExistence type="inferred from homology"/>
<keyword evidence="3" id="KW-1185">Reference proteome</keyword>
<dbReference type="EMBL" id="MU003880">
    <property type="protein sequence ID" value="KAF2716337.1"/>
    <property type="molecule type" value="Genomic_DNA"/>
</dbReference>
<dbReference type="Gene3D" id="3.40.50.720">
    <property type="entry name" value="NAD(P)-binding Rossmann-like Domain"/>
    <property type="match status" value="1"/>
</dbReference>
<comment type="similarity">
    <text evidence="1">Belongs to the avfA family.</text>
</comment>
<dbReference type="InterPro" id="IPR036291">
    <property type="entry name" value="NAD(P)-bd_dom_sf"/>
</dbReference>